<comment type="caution">
    <text evidence="1">The sequence shown here is derived from an EMBL/GenBank/DDBJ whole genome shotgun (WGS) entry which is preliminary data.</text>
</comment>
<evidence type="ECO:0000313" key="2">
    <source>
        <dbReference type="Proteomes" id="UP001202328"/>
    </source>
</evidence>
<name>A0AAD4XTC8_9MAGN</name>
<keyword evidence="2" id="KW-1185">Reference proteome</keyword>
<sequence length="57" mass="6674">TTDFDVEVKWKRCCRTGEVNPTYNIPHTDTPGVKVLMRNENAGFSDNINEVSIRRYW</sequence>
<dbReference type="Proteomes" id="UP001202328">
    <property type="component" value="Unassembled WGS sequence"/>
</dbReference>
<dbReference type="EMBL" id="JAJJMB010004448">
    <property type="protein sequence ID" value="KAI3942974.1"/>
    <property type="molecule type" value="Genomic_DNA"/>
</dbReference>
<gene>
    <name evidence="1" type="ORF">MKW98_005486</name>
</gene>
<proteinExistence type="predicted"/>
<organism evidence="1 2">
    <name type="scientific">Papaver atlanticum</name>
    <dbReference type="NCBI Taxonomy" id="357466"/>
    <lineage>
        <taxon>Eukaryota</taxon>
        <taxon>Viridiplantae</taxon>
        <taxon>Streptophyta</taxon>
        <taxon>Embryophyta</taxon>
        <taxon>Tracheophyta</taxon>
        <taxon>Spermatophyta</taxon>
        <taxon>Magnoliopsida</taxon>
        <taxon>Ranunculales</taxon>
        <taxon>Papaveraceae</taxon>
        <taxon>Papaveroideae</taxon>
        <taxon>Papaver</taxon>
    </lineage>
</organism>
<protein>
    <submittedName>
        <fullName evidence="1">Uncharacterized protein</fullName>
    </submittedName>
</protein>
<evidence type="ECO:0000313" key="1">
    <source>
        <dbReference type="EMBL" id="KAI3942974.1"/>
    </source>
</evidence>
<dbReference type="AlphaFoldDB" id="A0AAD4XTC8"/>
<reference evidence="1" key="1">
    <citation type="submission" date="2022-04" db="EMBL/GenBank/DDBJ databases">
        <title>A functionally conserved STORR gene fusion in Papaver species that diverged 16.8 million years ago.</title>
        <authorList>
            <person name="Catania T."/>
        </authorList>
    </citation>
    <scope>NUCLEOTIDE SEQUENCE</scope>
    <source>
        <strain evidence="1">S-188037</strain>
    </source>
</reference>
<accession>A0AAD4XTC8</accession>
<feature type="non-terminal residue" evidence="1">
    <location>
        <position position="1"/>
    </location>
</feature>